<evidence type="ECO:0000259" key="2">
    <source>
        <dbReference type="Pfam" id="PF22243"/>
    </source>
</evidence>
<comment type="caution">
    <text evidence="3">The sequence shown here is derived from an EMBL/GenBank/DDBJ whole genome shotgun (WGS) entry which is preliminary data.</text>
</comment>
<reference evidence="3 4" key="1">
    <citation type="submission" date="2019-08" db="EMBL/GenBank/DDBJ databases">
        <title>Seonamhaeicola sediminis sp. nov., isolated from marine sediment.</title>
        <authorList>
            <person name="Cao W.R."/>
        </authorList>
    </citation>
    <scope>NUCLEOTIDE SEQUENCE [LARGE SCALE GENOMIC DNA]</scope>
    <source>
        <strain evidence="3 4">B011</strain>
    </source>
</reference>
<feature type="signal peptide" evidence="1">
    <location>
        <begin position="1"/>
        <end position="22"/>
    </location>
</feature>
<dbReference type="OrthoDB" id="760804at2"/>
<dbReference type="EMBL" id="VSDQ01000241">
    <property type="protein sequence ID" value="TYA89236.1"/>
    <property type="molecule type" value="Genomic_DNA"/>
</dbReference>
<dbReference type="AlphaFoldDB" id="A0A5D0J0T6"/>
<evidence type="ECO:0000256" key="1">
    <source>
        <dbReference type="SAM" id="SignalP"/>
    </source>
</evidence>
<dbReference type="InterPro" id="IPR054460">
    <property type="entry name" value="DUF5018-rel"/>
</dbReference>
<gene>
    <name evidence="3" type="ORF">FUA24_03640</name>
</gene>
<dbReference type="Pfam" id="PF22243">
    <property type="entry name" value="DUF5018-rel"/>
    <property type="match status" value="1"/>
</dbReference>
<dbReference type="PROSITE" id="PS51257">
    <property type="entry name" value="PROKAR_LIPOPROTEIN"/>
    <property type="match status" value="1"/>
</dbReference>
<keyword evidence="4" id="KW-1185">Reference proteome</keyword>
<feature type="domain" description="DUF5018" evidence="2">
    <location>
        <begin position="36"/>
        <end position="147"/>
    </location>
</feature>
<keyword evidence="1" id="KW-0732">Signal</keyword>
<sequence>MKKILKYTPILLVILMLTSCLTSDLEELPTFDEANITNMRFEYRWIDNSNEFSKLGIQALDSDVVIDTIANTVNCIITVPGTKDDFTEEIRAGVTLSNILGFADISTASIIKPMSGAPVLGNVADYSAGNFQYEVMAADGSTKVWTLMIDDFIKED</sequence>
<evidence type="ECO:0000313" key="3">
    <source>
        <dbReference type="EMBL" id="TYA89236.1"/>
    </source>
</evidence>
<name>A0A5D0J0T6_9FLAO</name>
<feature type="chain" id="PRO_5023112232" description="DUF5018 domain-containing protein" evidence="1">
    <location>
        <begin position="23"/>
        <end position="156"/>
    </location>
</feature>
<protein>
    <recommendedName>
        <fullName evidence="2">DUF5018 domain-containing protein</fullName>
    </recommendedName>
</protein>
<dbReference type="Proteomes" id="UP000323930">
    <property type="component" value="Unassembled WGS sequence"/>
</dbReference>
<proteinExistence type="predicted"/>
<dbReference type="Gene3D" id="2.60.40.4120">
    <property type="match status" value="1"/>
</dbReference>
<accession>A0A5D0J0T6</accession>
<organism evidence="3 4">
    <name type="scientific">Seonamhaeicola marinus</name>
    <dbReference type="NCBI Taxonomy" id="1912246"/>
    <lineage>
        <taxon>Bacteria</taxon>
        <taxon>Pseudomonadati</taxon>
        <taxon>Bacteroidota</taxon>
        <taxon>Flavobacteriia</taxon>
        <taxon>Flavobacteriales</taxon>
        <taxon>Flavobacteriaceae</taxon>
    </lineage>
</organism>
<evidence type="ECO:0000313" key="4">
    <source>
        <dbReference type="Proteomes" id="UP000323930"/>
    </source>
</evidence>